<keyword evidence="4 5" id="KW-0239">DNA-directed DNA polymerase</keyword>
<keyword evidence="3 5" id="KW-0548">Nucleotidyltransferase</keyword>
<evidence type="ECO:0000259" key="6">
    <source>
        <dbReference type="Pfam" id="PF00136"/>
    </source>
</evidence>
<evidence type="ECO:0000313" key="7">
    <source>
        <dbReference type="EMBL" id="KRX05340.1"/>
    </source>
</evidence>
<keyword evidence="5" id="KW-0238">DNA-binding</keyword>
<dbReference type="InterPro" id="IPR030559">
    <property type="entry name" value="PolZ_Rev3"/>
</dbReference>
<dbReference type="GO" id="GO:0003887">
    <property type="term" value="F:DNA-directed DNA polymerase activity"/>
    <property type="evidence" value="ECO:0007669"/>
    <property type="project" value="UniProtKB-KW"/>
</dbReference>
<keyword evidence="2 5" id="KW-0808">Transferase</keyword>
<evidence type="ECO:0000256" key="3">
    <source>
        <dbReference type="ARBA" id="ARBA00022695"/>
    </source>
</evidence>
<evidence type="ECO:0000256" key="2">
    <source>
        <dbReference type="ARBA" id="ARBA00022679"/>
    </source>
</evidence>
<organism evidence="7 8">
    <name type="scientific">Pseudocohnilembus persalinus</name>
    <name type="common">Ciliate</name>
    <dbReference type="NCBI Taxonomy" id="266149"/>
    <lineage>
        <taxon>Eukaryota</taxon>
        <taxon>Sar</taxon>
        <taxon>Alveolata</taxon>
        <taxon>Ciliophora</taxon>
        <taxon>Intramacronucleata</taxon>
        <taxon>Oligohymenophorea</taxon>
        <taxon>Scuticociliatia</taxon>
        <taxon>Philasterida</taxon>
        <taxon>Pseudocohnilembidae</taxon>
        <taxon>Pseudocohnilembus</taxon>
    </lineage>
</organism>
<gene>
    <name evidence="7" type="ORF">PPERSA_00641</name>
</gene>
<feature type="domain" description="DNA-directed DNA polymerase family B multifunctional" evidence="6">
    <location>
        <begin position="374"/>
        <end position="811"/>
    </location>
</feature>
<dbReference type="EMBL" id="LDAU01000109">
    <property type="protein sequence ID" value="KRX05340.1"/>
    <property type="molecule type" value="Genomic_DNA"/>
</dbReference>
<dbReference type="Gene3D" id="3.30.420.10">
    <property type="entry name" value="Ribonuclease H-like superfamily/Ribonuclease H"/>
    <property type="match status" value="1"/>
</dbReference>
<evidence type="ECO:0000256" key="4">
    <source>
        <dbReference type="ARBA" id="ARBA00022932"/>
    </source>
</evidence>
<dbReference type="GO" id="GO:0005634">
    <property type="term" value="C:nucleus"/>
    <property type="evidence" value="ECO:0007669"/>
    <property type="project" value="TreeGrafter"/>
</dbReference>
<protein>
    <recommendedName>
        <fullName evidence="5">DNA polymerase</fullName>
        <ecNumber evidence="5">2.7.7.7</ecNumber>
    </recommendedName>
</protein>
<evidence type="ECO:0000313" key="8">
    <source>
        <dbReference type="Proteomes" id="UP000054937"/>
    </source>
</evidence>
<comment type="catalytic activity">
    <reaction evidence="5">
        <text>DNA(n) + a 2'-deoxyribonucleoside 5'-triphosphate = DNA(n+1) + diphosphate</text>
        <dbReference type="Rhea" id="RHEA:22508"/>
        <dbReference type="Rhea" id="RHEA-COMP:17339"/>
        <dbReference type="Rhea" id="RHEA-COMP:17340"/>
        <dbReference type="ChEBI" id="CHEBI:33019"/>
        <dbReference type="ChEBI" id="CHEBI:61560"/>
        <dbReference type="ChEBI" id="CHEBI:173112"/>
        <dbReference type="EC" id="2.7.7.7"/>
    </reaction>
</comment>
<dbReference type="PRINTS" id="PR00106">
    <property type="entry name" value="DNAPOLB"/>
</dbReference>
<reference evidence="7 8" key="1">
    <citation type="journal article" date="2015" name="Sci. Rep.">
        <title>Genome of the facultative scuticociliatosis pathogen Pseudocohnilembus persalinus provides insight into its virulence through horizontal gene transfer.</title>
        <authorList>
            <person name="Xiong J."/>
            <person name="Wang G."/>
            <person name="Cheng J."/>
            <person name="Tian M."/>
            <person name="Pan X."/>
            <person name="Warren A."/>
            <person name="Jiang C."/>
            <person name="Yuan D."/>
            <person name="Miao W."/>
        </authorList>
    </citation>
    <scope>NUCLEOTIDE SEQUENCE [LARGE SCALE GENOMIC DNA]</scope>
    <source>
        <strain evidence="7">36N120E</strain>
    </source>
</reference>
<proteinExistence type="inferred from homology"/>
<dbReference type="InterPro" id="IPR012337">
    <property type="entry name" value="RNaseH-like_sf"/>
</dbReference>
<dbReference type="GO" id="GO:0042276">
    <property type="term" value="P:error-prone translesion synthesis"/>
    <property type="evidence" value="ECO:0007669"/>
    <property type="project" value="TreeGrafter"/>
</dbReference>
<dbReference type="PROSITE" id="PS00116">
    <property type="entry name" value="DNA_POLYMERASE_B"/>
    <property type="match status" value="1"/>
</dbReference>
<dbReference type="InterPro" id="IPR042087">
    <property type="entry name" value="DNA_pol_B_thumb"/>
</dbReference>
<dbReference type="SMART" id="SM00486">
    <property type="entry name" value="POLBc"/>
    <property type="match status" value="1"/>
</dbReference>
<dbReference type="Gene3D" id="1.10.132.60">
    <property type="entry name" value="DNA polymerase family B, C-terminal domain"/>
    <property type="match status" value="1"/>
</dbReference>
<dbReference type="Pfam" id="PF00136">
    <property type="entry name" value="DNA_pol_B"/>
    <property type="match status" value="1"/>
</dbReference>
<dbReference type="InterPro" id="IPR043502">
    <property type="entry name" value="DNA/RNA_pol_sf"/>
</dbReference>
<dbReference type="GO" id="GO:0000724">
    <property type="term" value="P:double-strand break repair via homologous recombination"/>
    <property type="evidence" value="ECO:0007669"/>
    <property type="project" value="TreeGrafter"/>
</dbReference>
<comment type="caution">
    <text evidence="7">The sequence shown here is derived from an EMBL/GenBank/DDBJ whole genome shotgun (WGS) entry which is preliminary data.</text>
</comment>
<keyword evidence="5" id="KW-0235">DNA replication</keyword>
<evidence type="ECO:0000256" key="1">
    <source>
        <dbReference type="ARBA" id="ARBA00005755"/>
    </source>
</evidence>
<dbReference type="Gene3D" id="1.10.287.690">
    <property type="entry name" value="Helix hairpin bin"/>
    <property type="match status" value="1"/>
</dbReference>
<keyword evidence="8" id="KW-1185">Reference proteome</keyword>
<dbReference type="SUPFAM" id="SSF56672">
    <property type="entry name" value="DNA/RNA polymerases"/>
    <property type="match status" value="1"/>
</dbReference>
<sequence length="825" mass="96294">MNNTSDIGKYYNIQKIGNENISYNYPFQMFMRDCVKVPERKMYALGIQNEKKLPEFFRLYVTEEFQFQFQKMSQNQKKQQFNCEKQGIDRAKFKYVVQAPSFFEITKNISFNNGLQQFKQDQMKVPNDVDEILVVENEINLIFMLILIIIKIDPDLIGGFDVETKSLFYIQERAKQYDIDFIGLIGRSPSDLGQVQDLFLMENQYFEGSNQSSIFSDKNRSNSLISSKNANKSKIYQNQQNSRSLIQDEDKNKNGQIQANILNKNKILKKSIVSFYPGSNISGRIVLSLYRKCRQNISKLENYDFENIIKAIYKVQIAKFSDYTLSEWYGDYMMQRQLVFKYFFEKLQWEEKIMEHIDIVNTYTEMSRLYGCDIQTMIKRGEIFRIETVFCKVSKKLDYLLLSASRQQVTNQKLLSGQPLVFEPPKLLYVDPVIVLDFQSLYPSIVIAYNLCYSTCLGMISENFKNGEKLFGVKNDTQINLKNLFNGMSEYQIKDSIFIAPSGIAFVKKHIRTGVINQILKEFLDTRIMIKQSMKYYKNNKSILNKLNIRQKAIKLFMVSLYGYTGAIYTEKASMPSTDLTDSITKIASDILKQVIDHINAHKQWNAKVDYGDTDSVFVLLKGRSRQEAFQIGKQITEEINKMFPHPIELKLEKVYQPLIMVAKKRYVGYKYESADDKPVLEGKGIEIVRRDGCKAISKIMKKCIDMLFNNMNVSDVKQYLEKKWGKINNQIYNTQNYIIQKEVKLGSYTSVPAHAVVAEKQMKKDNKNIVKYGQRVKYVVLQGQENDNIKDLAMGIDEYIEDMKFQINSDNRKHTVKTINYFIE</sequence>
<dbReference type="EC" id="2.7.7.7" evidence="5"/>
<dbReference type="InterPro" id="IPR006134">
    <property type="entry name" value="DNA-dir_DNA_pol_B_multi_dom"/>
</dbReference>
<dbReference type="GO" id="GO:0006260">
    <property type="term" value="P:DNA replication"/>
    <property type="evidence" value="ECO:0007669"/>
    <property type="project" value="UniProtKB-KW"/>
</dbReference>
<dbReference type="GO" id="GO:0000166">
    <property type="term" value="F:nucleotide binding"/>
    <property type="evidence" value="ECO:0007669"/>
    <property type="project" value="InterPro"/>
</dbReference>
<dbReference type="InterPro" id="IPR006172">
    <property type="entry name" value="DNA-dir_DNA_pol_B"/>
</dbReference>
<dbReference type="PANTHER" id="PTHR45812">
    <property type="entry name" value="DNA POLYMERASE ZETA CATALYTIC SUBUNIT"/>
    <property type="match status" value="1"/>
</dbReference>
<dbReference type="Gene3D" id="3.90.1600.10">
    <property type="entry name" value="Palm domain of DNA polymerase"/>
    <property type="match status" value="1"/>
</dbReference>
<comment type="similarity">
    <text evidence="1 5">Belongs to the DNA polymerase type-B family.</text>
</comment>
<dbReference type="SUPFAM" id="SSF53098">
    <property type="entry name" value="Ribonuclease H-like"/>
    <property type="match status" value="1"/>
</dbReference>
<accession>A0A0V0QSU5</accession>
<dbReference type="GO" id="GO:0016035">
    <property type="term" value="C:zeta DNA polymerase complex"/>
    <property type="evidence" value="ECO:0007669"/>
    <property type="project" value="InterPro"/>
</dbReference>
<dbReference type="Proteomes" id="UP000054937">
    <property type="component" value="Unassembled WGS sequence"/>
</dbReference>
<evidence type="ECO:0000256" key="5">
    <source>
        <dbReference type="RuleBase" id="RU000442"/>
    </source>
</evidence>
<dbReference type="PANTHER" id="PTHR45812:SF1">
    <property type="entry name" value="DNA POLYMERASE ZETA CATALYTIC SUBUNIT"/>
    <property type="match status" value="1"/>
</dbReference>
<dbReference type="InParanoid" id="A0A0V0QSU5"/>
<dbReference type="OrthoDB" id="2414538at2759"/>
<dbReference type="InterPro" id="IPR036397">
    <property type="entry name" value="RNaseH_sf"/>
</dbReference>
<dbReference type="AlphaFoldDB" id="A0A0V0QSU5"/>
<dbReference type="InterPro" id="IPR023211">
    <property type="entry name" value="DNA_pol_palm_dom_sf"/>
</dbReference>
<dbReference type="InterPro" id="IPR017964">
    <property type="entry name" value="DNA-dir_DNA_pol_B_CS"/>
</dbReference>
<name>A0A0V0QSU5_PSEPJ</name>
<dbReference type="GO" id="GO:0003677">
    <property type="term" value="F:DNA binding"/>
    <property type="evidence" value="ECO:0007669"/>
    <property type="project" value="UniProtKB-KW"/>
</dbReference>